<dbReference type="InterPro" id="IPR032710">
    <property type="entry name" value="NTF2-like_dom_sf"/>
</dbReference>
<organism evidence="2 3">
    <name type="scientific">Rhodococcus gordoniae</name>
    <dbReference type="NCBI Taxonomy" id="223392"/>
    <lineage>
        <taxon>Bacteria</taxon>
        <taxon>Bacillati</taxon>
        <taxon>Actinomycetota</taxon>
        <taxon>Actinomycetes</taxon>
        <taxon>Mycobacteriales</taxon>
        <taxon>Nocardiaceae</taxon>
        <taxon>Rhodococcus</taxon>
    </lineage>
</organism>
<evidence type="ECO:0000313" key="2">
    <source>
        <dbReference type="EMBL" id="SUE14385.1"/>
    </source>
</evidence>
<sequence>MRSRYTAFTVGDAAHLMRTWHPTTRPRSIEFDPEQRWTGLEIVHTTGGGFLHTTGRVDFRAHWTASGVPDSMREHSRFVRENGEWLYLDDHGDD</sequence>
<keyword evidence="3" id="KW-1185">Reference proteome</keyword>
<accession>A0A379LZ16</accession>
<evidence type="ECO:0000259" key="1">
    <source>
        <dbReference type="Pfam" id="PF17775"/>
    </source>
</evidence>
<dbReference type="AlphaFoldDB" id="A0A379LZ16"/>
<name>A0A379LZ16_9NOCA</name>
<evidence type="ECO:0000313" key="3">
    <source>
        <dbReference type="Proteomes" id="UP000254569"/>
    </source>
</evidence>
<dbReference type="SUPFAM" id="SSF54427">
    <property type="entry name" value="NTF2-like"/>
    <property type="match status" value="1"/>
</dbReference>
<reference evidence="2 3" key="1">
    <citation type="submission" date="2018-06" db="EMBL/GenBank/DDBJ databases">
        <authorList>
            <consortium name="Pathogen Informatics"/>
            <person name="Doyle S."/>
        </authorList>
    </citation>
    <scope>NUCLEOTIDE SEQUENCE [LARGE SCALE GENOMIC DNA]</scope>
    <source>
        <strain evidence="2 3">NCTC13296</strain>
    </source>
</reference>
<protein>
    <recommendedName>
        <fullName evidence="1">YchJ-like middle NTF2-like domain-containing protein</fullName>
    </recommendedName>
</protein>
<dbReference type="InterPro" id="IPR048469">
    <property type="entry name" value="YchJ-like_M"/>
</dbReference>
<dbReference type="Pfam" id="PF17775">
    <property type="entry name" value="YchJ_M-like"/>
    <property type="match status" value="1"/>
</dbReference>
<dbReference type="Proteomes" id="UP000254569">
    <property type="component" value="Unassembled WGS sequence"/>
</dbReference>
<proteinExistence type="predicted"/>
<dbReference type="Gene3D" id="3.10.450.50">
    <property type="match status" value="1"/>
</dbReference>
<gene>
    <name evidence="2" type="primary">ychJ</name>
    <name evidence="2" type="ORF">NCTC13296_01225</name>
</gene>
<feature type="domain" description="YchJ-like middle NTF2-like" evidence="1">
    <location>
        <begin position="1"/>
        <end position="89"/>
    </location>
</feature>
<dbReference type="EMBL" id="UGVI01000001">
    <property type="protein sequence ID" value="SUE14385.1"/>
    <property type="molecule type" value="Genomic_DNA"/>
</dbReference>